<keyword evidence="4" id="KW-1185">Reference proteome</keyword>
<name>A0A6G4XU89_9ACTN</name>
<reference evidence="3 4" key="1">
    <citation type="submission" date="2020-02" db="EMBL/GenBank/DDBJ databases">
        <title>Whole-genome analyses of novel actinobacteria.</title>
        <authorList>
            <person name="Sahin N."/>
            <person name="Tokatli A."/>
        </authorList>
    </citation>
    <scope>NUCLEOTIDE SEQUENCE [LARGE SCALE GENOMIC DNA]</scope>
    <source>
        <strain evidence="3 4">YC504</strain>
    </source>
</reference>
<evidence type="ECO:0000313" key="3">
    <source>
        <dbReference type="EMBL" id="NGO81169.1"/>
    </source>
</evidence>
<keyword evidence="2" id="KW-1133">Transmembrane helix</keyword>
<feature type="region of interest" description="Disordered" evidence="1">
    <location>
        <begin position="130"/>
        <end position="149"/>
    </location>
</feature>
<evidence type="ECO:0000256" key="1">
    <source>
        <dbReference type="SAM" id="MobiDB-lite"/>
    </source>
</evidence>
<feature type="transmembrane region" description="Helical" evidence="2">
    <location>
        <begin position="84"/>
        <end position="102"/>
    </location>
</feature>
<dbReference type="RefSeq" id="WP_165336573.1">
    <property type="nucleotide sequence ID" value="NZ_JAAKZW010000290.1"/>
</dbReference>
<comment type="caution">
    <text evidence="3">The sequence shown here is derived from an EMBL/GenBank/DDBJ whole genome shotgun (WGS) entry which is preliminary data.</text>
</comment>
<sequence length="149" mass="15510">MRRAAAVVAAILLFVEAVGLVIVNVVLGKVAKAQSMSLDGIDPDVMSTSSYVLAGVVFLYLGGCALILLISAIRNRPHGRFARVLLISAAVLHAVLGALTVGMVGWEAFAFMMVMFGLIVLSLMGYEGRPEPEDTPPAPVSGGGEPQTA</sequence>
<keyword evidence="2" id="KW-0472">Membrane</keyword>
<keyword evidence="2" id="KW-0812">Transmembrane</keyword>
<gene>
    <name evidence="3" type="ORF">G6045_36725</name>
</gene>
<dbReference type="Proteomes" id="UP000481109">
    <property type="component" value="Unassembled WGS sequence"/>
</dbReference>
<evidence type="ECO:0000256" key="2">
    <source>
        <dbReference type="SAM" id="Phobius"/>
    </source>
</evidence>
<protein>
    <submittedName>
        <fullName evidence="3">Uncharacterized protein</fullName>
    </submittedName>
</protein>
<dbReference type="EMBL" id="JAAKZW010000290">
    <property type="protein sequence ID" value="NGO81169.1"/>
    <property type="molecule type" value="Genomic_DNA"/>
</dbReference>
<dbReference type="AlphaFoldDB" id="A0A6G4XU89"/>
<evidence type="ECO:0000313" key="4">
    <source>
        <dbReference type="Proteomes" id="UP000481109"/>
    </source>
</evidence>
<organism evidence="3 4">
    <name type="scientific">Streptomyces mesophilus</name>
    <dbReference type="NCBI Taxonomy" id="1775132"/>
    <lineage>
        <taxon>Bacteria</taxon>
        <taxon>Bacillati</taxon>
        <taxon>Actinomycetota</taxon>
        <taxon>Actinomycetes</taxon>
        <taxon>Kitasatosporales</taxon>
        <taxon>Streptomycetaceae</taxon>
        <taxon>Streptomyces</taxon>
    </lineage>
</organism>
<proteinExistence type="predicted"/>
<feature type="transmembrane region" description="Helical" evidence="2">
    <location>
        <begin position="49"/>
        <end position="72"/>
    </location>
</feature>
<accession>A0A6G4XU89</accession>